<dbReference type="Pfam" id="PF00403">
    <property type="entry name" value="HMA"/>
    <property type="match status" value="1"/>
</dbReference>
<dbReference type="InterPro" id="IPR006121">
    <property type="entry name" value="HMA_dom"/>
</dbReference>
<dbReference type="Gene3D" id="3.30.70.100">
    <property type="match status" value="1"/>
</dbReference>
<dbReference type="EMBL" id="JAPOHD010000027">
    <property type="protein sequence ID" value="MCY1721089.1"/>
    <property type="molecule type" value="Genomic_DNA"/>
</dbReference>
<dbReference type="InterPro" id="IPR036163">
    <property type="entry name" value="HMA_dom_sf"/>
</dbReference>
<organism evidence="2 3">
    <name type="scientific">Draconibacterium aestuarii</name>
    <dbReference type="NCBI Taxonomy" id="2998507"/>
    <lineage>
        <taxon>Bacteria</taxon>
        <taxon>Pseudomonadati</taxon>
        <taxon>Bacteroidota</taxon>
        <taxon>Bacteroidia</taxon>
        <taxon>Marinilabiliales</taxon>
        <taxon>Prolixibacteraceae</taxon>
        <taxon>Draconibacterium</taxon>
    </lineage>
</organism>
<proteinExistence type="predicted"/>
<evidence type="ECO:0000313" key="2">
    <source>
        <dbReference type="EMBL" id="MCY1721089.1"/>
    </source>
</evidence>
<dbReference type="Proteomes" id="UP001145087">
    <property type="component" value="Unassembled WGS sequence"/>
</dbReference>
<protein>
    <submittedName>
        <fullName evidence="2">Heavy-metal-associated domain-containing protein</fullName>
    </submittedName>
</protein>
<keyword evidence="3" id="KW-1185">Reference proteome</keyword>
<feature type="domain" description="HMA" evidence="1">
    <location>
        <begin position="1"/>
        <end position="67"/>
    </location>
</feature>
<name>A0A9X3F5R5_9BACT</name>
<dbReference type="RefSeq" id="WP_343333423.1">
    <property type="nucleotide sequence ID" value="NZ_JAPOHD010000027.1"/>
</dbReference>
<comment type="caution">
    <text evidence="2">The sequence shown here is derived from an EMBL/GenBank/DDBJ whole genome shotgun (WGS) entry which is preliminary data.</text>
</comment>
<gene>
    <name evidence="2" type="ORF">OU798_12095</name>
</gene>
<dbReference type="PROSITE" id="PS50846">
    <property type="entry name" value="HMA_2"/>
    <property type="match status" value="1"/>
</dbReference>
<dbReference type="SUPFAM" id="SSF55008">
    <property type="entry name" value="HMA, heavy metal-associated domain"/>
    <property type="match status" value="1"/>
</dbReference>
<accession>A0A9X3F5R5</accession>
<dbReference type="AlphaFoldDB" id="A0A9X3F5R5"/>
<sequence length="69" mass="7904">MERVVLKTDLSCPHCIKKVEPILKSEKGVIDYSIDLNHPEKRITISSEEININNLIANIERVGYKAERV</sequence>
<evidence type="ECO:0000313" key="3">
    <source>
        <dbReference type="Proteomes" id="UP001145087"/>
    </source>
</evidence>
<evidence type="ECO:0000259" key="1">
    <source>
        <dbReference type="PROSITE" id="PS50846"/>
    </source>
</evidence>
<reference evidence="2" key="1">
    <citation type="submission" date="2022-11" db="EMBL/GenBank/DDBJ databases">
        <title>Marilongibacter aestuarii gen. nov., sp. nov., isolated from tidal flat sediment.</title>
        <authorList>
            <person name="Jiayan W."/>
        </authorList>
    </citation>
    <scope>NUCLEOTIDE SEQUENCE</scope>
    <source>
        <strain evidence="2">Z1-6</strain>
    </source>
</reference>
<dbReference type="GO" id="GO:0046872">
    <property type="term" value="F:metal ion binding"/>
    <property type="evidence" value="ECO:0007669"/>
    <property type="project" value="InterPro"/>
</dbReference>